<reference evidence="1" key="1">
    <citation type="journal article" date="2014" name="Front. Microbiol.">
        <title>High frequency of phylogenetically diverse reductive dehalogenase-homologous genes in deep subseafloor sedimentary metagenomes.</title>
        <authorList>
            <person name="Kawai M."/>
            <person name="Futagami T."/>
            <person name="Toyoda A."/>
            <person name="Takaki Y."/>
            <person name="Nishi S."/>
            <person name="Hori S."/>
            <person name="Arai W."/>
            <person name="Tsubouchi T."/>
            <person name="Morono Y."/>
            <person name="Uchiyama I."/>
            <person name="Ito T."/>
            <person name="Fujiyama A."/>
            <person name="Inagaki F."/>
            <person name="Takami H."/>
        </authorList>
    </citation>
    <scope>NUCLEOTIDE SEQUENCE</scope>
    <source>
        <strain evidence="1">Expedition CK06-06</strain>
    </source>
</reference>
<gene>
    <name evidence="1" type="ORF">S01H4_14955</name>
</gene>
<evidence type="ECO:0000313" key="1">
    <source>
        <dbReference type="EMBL" id="GAG65694.1"/>
    </source>
</evidence>
<accession>X0Z903</accession>
<feature type="non-terminal residue" evidence="1">
    <location>
        <position position="152"/>
    </location>
</feature>
<sequence length="152" mass="17959">MEEEVENKEFESGSPLSEKKYITTWHNKWLTSKAGSIDDFIKIYEETAELMKHWKAEGIIIDPDIIASAGDDFAQFCTYDEKIAIKEGFEEEIIEEYCTLKIKGCRNLVIRLSFFLYRESLSFLNSTEHAFIYYYIENYFLVFLDFIAHDLK</sequence>
<comment type="caution">
    <text evidence="1">The sequence shown here is derived from an EMBL/GenBank/DDBJ whole genome shotgun (WGS) entry which is preliminary data.</text>
</comment>
<proteinExistence type="predicted"/>
<protein>
    <submittedName>
        <fullName evidence="1">Uncharacterized protein</fullName>
    </submittedName>
</protein>
<dbReference type="EMBL" id="BART01006556">
    <property type="protein sequence ID" value="GAG65694.1"/>
    <property type="molecule type" value="Genomic_DNA"/>
</dbReference>
<name>X0Z903_9ZZZZ</name>
<dbReference type="AlphaFoldDB" id="X0Z903"/>
<organism evidence="1">
    <name type="scientific">marine sediment metagenome</name>
    <dbReference type="NCBI Taxonomy" id="412755"/>
    <lineage>
        <taxon>unclassified sequences</taxon>
        <taxon>metagenomes</taxon>
        <taxon>ecological metagenomes</taxon>
    </lineage>
</organism>